<protein>
    <submittedName>
        <fullName evidence="1">Uncharacterized protein</fullName>
    </submittedName>
</protein>
<evidence type="ECO:0000313" key="1">
    <source>
        <dbReference type="EMBL" id="MBD0384036.1"/>
    </source>
</evidence>
<keyword evidence="2" id="KW-1185">Reference proteome</keyword>
<accession>A0A926KW83</accession>
<gene>
    <name evidence="1" type="ORF">ICC18_28695</name>
</gene>
<dbReference type="RefSeq" id="WP_188177821.1">
    <property type="nucleotide sequence ID" value="NZ_JACVVD010000015.1"/>
</dbReference>
<comment type="caution">
    <text evidence="1">The sequence shown here is derived from an EMBL/GenBank/DDBJ whole genome shotgun (WGS) entry which is preliminary data.</text>
</comment>
<proteinExistence type="predicted"/>
<reference evidence="1" key="1">
    <citation type="submission" date="2020-09" db="EMBL/GenBank/DDBJ databases">
        <title>Draft Genome Sequence of Paenibacillus sp. WST5.</title>
        <authorList>
            <person name="Bao Z."/>
        </authorList>
    </citation>
    <scope>NUCLEOTIDE SEQUENCE</scope>
    <source>
        <strain evidence="1">WST5</strain>
    </source>
</reference>
<organism evidence="1 2">
    <name type="scientific">Paenibacillus sedimenti</name>
    <dbReference type="NCBI Taxonomy" id="2770274"/>
    <lineage>
        <taxon>Bacteria</taxon>
        <taxon>Bacillati</taxon>
        <taxon>Bacillota</taxon>
        <taxon>Bacilli</taxon>
        <taxon>Bacillales</taxon>
        <taxon>Paenibacillaceae</taxon>
        <taxon>Paenibacillus</taxon>
    </lineage>
</organism>
<sequence>MAICLEFELIEVIGTIARYRFGNCLRDLDGVFELDLFKLKSGEISGDTPMNVVVKLINDNQEQAMANRVFSKVYKHFLEHNEYPVKGGYYV</sequence>
<dbReference type="EMBL" id="JACVVD010000015">
    <property type="protein sequence ID" value="MBD0384036.1"/>
    <property type="molecule type" value="Genomic_DNA"/>
</dbReference>
<dbReference type="Proteomes" id="UP000650466">
    <property type="component" value="Unassembled WGS sequence"/>
</dbReference>
<dbReference type="AlphaFoldDB" id="A0A926KW83"/>
<name>A0A926KW83_9BACL</name>
<evidence type="ECO:0000313" key="2">
    <source>
        <dbReference type="Proteomes" id="UP000650466"/>
    </source>
</evidence>